<dbReference type="InterPro" id="IPR001374">
    <property type="entry name" value="R3H_dom"/>
</dbReference>
<dbReference type="InterPro" id="IPR036867">
    <property type="entry name" value="R3H_dom_sf"/>
</dbReference>
<name>A0A1F5KSV1_9BACT</name>
<feature type="domain" description="R3H" evidence="1">
    <location>
        <begin position="89"/>
        <end position="155"/>
    </location>
</feature>
<dbReference type="Pfam" id="PF01424">
    <property type="entry name" value="R3H"/>
    <property type="match status" value="1"/>
</dbReference>
<dbReference type="Gene3D" id="3.30.300.20">
    <property type="match status" value="1"/>
</dbReference>
<organism evidence="2 3">
    <name type="scientific">Candidatus Daviesbacteria bacterium RIFCSPLOWO2_01_FULL_39_12</name>
    <dbReference type="NCBI Taxonomy" id="1797785"/>
    <lineage>
        <taxon>Bacteria</taxon>
        <taxon>Candidatus Daviesiibacteriota</taxon>
    </lineage>
</organism>
<dbReference type="SUPFAM" id="SSF82708">
    <property type="entry name" value="R3H domain"/>
    <property type="match status" value="1"/>
</dbReference>
<protein>
    <recommendedName>
        <fullName evidence="1">R3H domain-containing protein</fullName>
    </recommendedName>
</protein>
<dbReference type="PROSITE" id="PS51061">
    <property type="entry name" value="R3H"/>
    <property type="match status" value="1"/>
</dbReference>
<dbReference type="EMBL" id="MFDM01000011">
    <property type="protein sequence ID" value="OGE43900.1"/>
    <property type="molecule type" value="Genomic_DNA"/>
</dbReference>
<dbReference type="STRING" id="1797785.A3B45_02625"/>
<dbReference type="InterPro" id="IPR039247">
    <property type="entry name" value="KhpB"/>
</dbReference>
<dbReference type="PANTHER" id="PTHR35800">
    <property type="entry name" value="PROTEIN JAG"/>
    <property type="match status" value="1"/>
</dbReference>
<dbReference type="Proteomes" id="UP000178565">
    <property type="component" value="Unassembled WGS sequence"/>
</dbReference>
<evidence type="ECO:0000259" key="1">
    <source>
        <dbReference type="PROSITE" id="PS51061"/>
    </source>
</evidence>
<dbReference type="SMART" id="SM00393">
    <property type="entry name" value="R3H"/>
    <property type="match status" value="1"/>
</dbReference>
<evidence type="ECO:0000313" key="3">
    <source>
        <dbReference type="Proteomes" id="UP000178565"/>
    </source>
</evidence>
<dbReference type="PANTHER" id="PTHR35800:SF1">
    <property type="entry name" value="RNA-BINDING PROTEIN KHPB"/>
    <property type="match status" value="1"/>
</dbReference>
<evidence type="ECO:0000313" key="2">
    <source>
        <dbReference type="EMBL" id="OGE43900.1"/>
    </source>
</evidence>
<comment type="caution">
    <text evidence="2">The sequence shown here is derived from an EMBL/GenBank/DDBJ whole genome shotgun (WGS) entry which is preliminary data.</text>
</comment>
<sequence>MEEQLSDILDNLLGLLLLEGSYEIEETDEALNVLIETEDAGRLIGARGESLESLQLIVNQMISKKLRQLAPSEAEGYKRVHIDVSGWRKQKEEDLTHKATEWAKEVLQTGQLLELEPMPAWQRRIVHMVVSESEGVESESMGEGRDRHIVIRIKNQESKIKGKKAPAS</sequence>
<accession>A0A1F5KSV1</accession>
<dbReference type="InterPro" id="IPR015946">
    <property type="entry name" value="KH_dom-like_a/b"/>
</dbReference>
<gene>
    <name evidence="2" type="ORF">A3B45_02625</name>
</gene>
<reference evidence="2 3" key="1">
    <citation type="journal article" date="2016" name="Nat. Commun.">
        <title>Thousands of microbial genomes shed light on interconnected biogeochemical processes in an aquifer system.</title>
        <authorList>
            <person name="Anantharaman K."/>
            <person name="Brown C.T."/>
            <person name="Hug L.A."/>
            <person name="Sharon I."/>
            <person name="Castelle C.J."/>
            <person name="Probst A.J."/>
            <person name="Thomas B.C."/>
            <person name="Singh A."/>
            <person name="Wilkins M.J."/>
            <person name="Karaoz U."/>
            <person name="Brodie E.L."/>
            <person name="Williams K.H."/>
            <person name="Hubbard S.S."/>
            <person name="Banfield J.F."/>
        </authorList>
    </citation>
    <scope>NUCLEOTIDE SEQUENCE [LARGE SCALE GENOMIC DNA]</scope>
</reference>
<proteinExistence type="predicted"/>
<dbReference type="GO" id="GO:0003723">
    <property type="term" value="F:RNA binding"/>
    <property type="evidence" value="ECO:0007669"/>
    <property type="project" value="InterPro"/>
</dbReference>
<dbReference type="Pfam" id="PF13083">
    <property type="entry name" value="KH_KhpA-B"/>
    <property type="match status" value="1"/>
</dbReference>
<dbReference type="AlphaFoldDB" id="A0A1F5KSV1"/>
<dbReference type="Gene3D" id="3.30.1370.50">
    <property type="entry name" value="R3H-like domain"/>
    <property type="match status" value="1"/>
</dbReference>